<sequence length="234" mass="26776">MQLQAWYDSLPKIFEGFVRSNVLEGEDHRVGVDSVFHFYERYTGLNHIPCTEREWSYLSTSSLSVCTNGLVFHDPQGTFTAWRKALLAFYPESIRERLLAKYCRSASQSGQYNFHRSLLREDAYTATYCAIKYCADCISIIYLLNKRYEPFYKWGYRGLIDLPILGQSSMSLITSLLKIPSSCEGSAAYEATIETLAVAIAEELARQNLINDVDPYLWNCGEAILQKQKEGFYG</sequence>
<gene>
    <name evidence="2" type="ORF">SDC9_126424</name>
</gene>
<dbReference type="AlphaFoldDB" id="A0A645CR40"/>
<feature type="domain" description="DUF4037" evidence="1">
    <location>
        <begin position="55"/>
        <end position="154"/>
    </location>
</feature>
<dbReference type="InterPro" id="IPR025117">
    <property type="entry name" value="DUF4037"/>
</dbReference>
<comment type="caution">
    <text evidence="2">The sequence shown here is derived from an EMBL/GenBank/DDBJ whole genome shotgun (WGS) entry which is preliminary data.</text>
</comment>
<name>A0A645CR40_9ZZZZ</name>
<reference evidence="2" key="1">
    <citation type="submission" date="2019-08" db="EMBL/GenBank/DDBJ databases">
        <authorList>
            <person name="Kucharzyk K."/>
            <person name="Murdoch R.W."/>
            <person name="Higgins S."/>
            <person name="Loffler F."/>
        </authorList>
    </citation>
    <scope>NUCLEOTIDE SEQUENCE</scope>
</reference>
<organism evidence="2">
    <name type="scientific">bioreactor metagenome</name>
    <dbReference type="NCBI Taxonomy" id="1076179"/>
    <lineage>
        <taxon>unclassified sequences</taxon>
        <taxon>metagenomes</taxon>
        <taxon>ecological metagenomes</taxon>
    </lineage>
</organism>
<dbReference type="EMBL" id="VSSQ01029311">
    <property type="protein sequence ID" value="MPM79391.1"/>
    <property type="molecule type" value="Genomic_DNA"/>
</dbReference>
<dbReference type="Pfam" id="PF13228">
    <property type="entry name" value="DUF4037"/>
    <property type="match status" value="1"/>
</dbReference>
<protein>
    <recommendedName>
        <fullName evidence="1">DUF4037 domain-containing protein</fullName>
    </recommendedName>
</protein>
<proteinExistence type="predicted"/>
<accession>A0A645CR40</accession>
<evidence type="ECO:0000259" key="1">
    <source>
        <dbReference type="Pfam" id="PF13228"/>
    </source>
</evidence>
<evidence type="ECO:0000313" key="2">
    <source>
        <dbReference type="EMBL" id="MPM79391.1"/>
    </source>
</evidence>